<accession>A0AAD4Q6H1</accession>
<protein>
    <recommendedName>
        <fullName evidence="4">Protein ZIP4 homolog</fullName>
    </recommendedName>
</protein>
<dbReference type="InterPro" id="IPR039057">
    <property type="entry name" value="Spo22/ZIP4"/>
</dbReference>
<dbReference type="GeneID" id="70249175"/>
<sequence length="614" mass="70463">MLSRVSKSAIEMNSTIGEQYVELCQTALRLALKHGRVDSMEMWLQKISDAFGIFHKYNSLYEDCKRIHFGLLHVLAIQDDTKTYQAVSDLSKASVAFTTLAKELCREIEKGHPKHPSVLLFQLEYMSNEEQPDSASFHRGKDVVQHGYNSLMLTCQRLWDTLQLWNLPFAISKGITITPSLNITLTEKIFAIHPQTARLKGIDHNSSNQALEALENLLAMISSFSDNTKWLEQIFVVLLRLFTSTPWSSIEYTKFLETVANIFSDALPNSLENAASDASLIIIWKQVESYALQKNFLHAQAWCSLGRHDLFQHASMVNRSRILRKGMFCAFQVVDFVDVERAWTLLPEHDRDSETAYLMYQVYLKEKKTSSAAHLLKWIDDMGNEGPHYTVAAIAAAICLHERKQALQITQTLIDEGLDTYKNGRFSFDLFRIAIQIIIIEFRENQKHVENLISQIYEIFSKVFDILQKQIFELTDLDWFARCSYLIALEMFKEAGHSHTLLLLGISLRFTNLYPETIGSDVKSNLEHHRLSCLYLQTLLHAAKARTETNSSRKESSYSEVIRHFQATQTILDAQNIKHENTWPADRYRQLLVFKVEATTFLSATMDVEPSIPS</sequence>
<dbReference type="RefSeq" id="XP_046078322.1">
    <property type="nucleotide sequence ID" value="XM_046218888.1"/>
</dbReference>
<evidence type="ECO:0008006" key="4">
    <source>
        <dbReference type="Google" id="ProtNLM"/>
    </source>
</evidence>
<dbReference type="AlphaFoldDB" id="A0AAD4Q6H1"/>
<reference evidence="2" key="1">
    <citation type="submission" date="2021-12" db="EMBL/GenBank/DDBJ databases">
        <title>Convergent genome expansion in fungi linked to evolution of root-endophyte symbiosis.</title>
        <authorList>
            <consortium name="DOE Joint Genome Institute"/>
            <person name="Ke Y.-H."/>
            <person name="Bonito G."/>
            <person name="Liao H.-L."/>
            <person name="Looney B."/>
            <person name="Rojas-Flechas A."/>
            <person name="Nash J."/>
            <person name="Hameed K."/>
            <person name="Schadt C."/>
            <person name="Martin F."/>
            <person name="Crous P.W."/>
            <person name="Miettinen O."/>
            <person name="Magnuson J.K."/>
            <person name="Labbe J."/>
            <person name="Jacobson D."/>
            <person name="Doktycz M.J."/>
            <person name="Veneault-Fourrey C."/>
            <person name="Kuo A."/>
            <person name="Mondo S."/>
            <person name="Calhoun S."/>
            <person name="Riley R."/>
            <person name="Ohm R."/>
            <person name="LaButti K."/>
            <person name="Andreopoulos B."/>
            <person name="Pangilinan J."/>
            <person name="Nolan M."/>
            <person name="Tritt A."/>
            <person name="Clum A."/>
            <person name="Lipzen A."/>
            <person name="Daum C."/>
            <person name="Barry K."/>
            <person name="Grigoriev I.V."/>
            <person name="Vilgalys R."/>
        </authorList>
    </citation>
    <scope>NUCLEOTIDE SEQUENCE</scope>
    <source>
        <strain evidence="2">PMI_201</strain>
    </source>
</reference>
<evidence type="ECO:0000256" key="1">
    <source>
        <dbReference type="ARBA" id="ARBA00023254"/>
    </source>
</evidence>
<proteinExistence type="predicted"/>
<keyword evidence="1" id="KW-0469">Meiosis</keyword>
<evidence type="ECO:0000313" key="3">
    <source>
        <dbReference type="Proteomes" id="UP001201262"/>
    </source>
</evidence>
<dbReference type="PANTHER" id="PTHR40375:SF2">
    <property type="entry name" value="SPORULATION-SPECIFIC PROTEIN 22"/>
    <property type="match status" value="1"/>
</dbReference>
<dbReference type="EMBL" id="JAJTJA010000001">
    <property type="protein sequence ID" value="KAH8705701.1"/>
    <property type="molecule type" value="Genomic_DNA"/>
</dbReference>
<name>A0AAD4Q6H1_9EURO</name>
<keyword evidence="3" id="KW-1185">Reference proteome</keyword>
<organism evidence="2 3">
    <name type="scientific">Talaromyces proteolyticus</name>
    <dbReference type="NCBI Taxonomy" id="1131652"/>
    <lineage>
        <taxon>Eukaryota</taxon>
        <taxon>Fungi</taxon>
        <taxon>Dikarya</taxon>
        <taxon>Ascomycota</taxon>
        <taxon>Pezizomycotina</taxon>
        <taxon>Eurotiomycetes</taxon>
        <taxon>Eurotiomycetidae</taxon>
        <taxon>Eurotiales</taxon>
        <taxon>Trichocomaceae</taxon>
        <taxon>Talaromyces</taxon>
        <taxon>Talaromyces sect. Bacilispori</taxon>
    </lineage>
</organism>
<gene>
    <name evidence="2" type="ORF">BGW36DRAFT_403228</name>
</gene>
<dbReference type="PANTHER" id="PTHR40375">
    <property type="entry name" value="SPORULATION-SPECIFIC PROTEIN 22"/>
    <property type="match status" value="1"/>
</dbReference>
<dbReference type="Proteomes" id="UP001201262">
    <property type="component" value="Unassembled WGS sequence"/>
</dbReference>
<dbReference type="InterPro" id="IPR013940">
    <property type="entry name" value="Spo22/ZIP4/TEX11"/>
</dbReference>
<evidence type="ECO:0000313" key="2">
    <source>
        <dbReference type="EMBL" id="KAH8705701.1"/>
    </source>
</evidence>
<comment type="caution">
    <text evidence="2">The sequence shown here is derived from an EMBL/GenBank/DDBJ whole genome shotgun (WGS) entry which is preliminary data.</text>
</comment>
<dbReference type="Pfam" id="PF08631">
    <property type="entry name" value="SPO22"/>
    <property type="match status" value="1"/>
</dbReference>
<dbReference type="GO" id="GO:0051321">
    <property type="term" value="P:meiotic cell cycle"/>
    <property type="evidence" value="ECO:0007669"/>
    <property type="project" value="UniProtKB-KW"/>
</dbReference>
<dbReference type="GO" id="GO:0090173">
    <property type="term" value="P:regulation of synaptonemal complex assembly"/>
    <property type="evidence" value="ECO:0007669"/>
    <property type="project" value="InterPro"/>
</dbReference>